<reference evidence="3" key="1">
    <citation type="submission" date="2013-09" db="EMBL/GenBank/DDBJ databases">
        <title>Corchorus olitorius genome sequencing.</title>
        <authorList>
            <person name="Alam M."/>
            <person name="Haque M.S."/>
            <person name="Islam M.S."/>
            <person name="Emdad E.M."/>
            <person name="Islam M.M."/>
            <person name="Ahmed B."/>
            <person name="Halim A."/>
            <person name="Hossen Q.M.M."/>
            <person name="Hossain M.Z."/>
            <person name="Ahmed R."/>
            <person name="Khan M.M."/>
            <person name="Islam R."/>
            <person name="Rashid M.M."/>
            <person name="Khan S.A."/>
            <person name="Rahman M.S."/>
            <person name="Alam M."/>
            <person name="Yahiya A.S."/>
            <person name="Khan M.S."/>
            <person name="Azam M.S."/>
            <person name="Haque T."/>
            <person name="Lashkar M.Z.H."/>
            <person name="Akhand A.I."/>
            <person name="Morshed G."/>
            <person name="Roy S."/>
            <person name="Uddin K.S."/>
            <person name="Rabeya T."/>
            <person name="Hossain A.S."/>
            <person name="Chowdhury A."/>
            <person name="Snigdha A.R."/>
            <person name="Mortoza M.S."/>
            <person name="Matin S.A."/>
            <person name="Hoque S.M.E."/>
            <person name="Islam M.K."/>
            <person name="Roy D.K."/>
            <person name="Haider R."/>
            <person name="Moosa M.M."/>
            <person name="Elias S.M."/>
            <person name="Hasan A.M."/>
            <person name="Jahan S."/>
            <person name="Shafiuddin M."/>
            <person name="Mahmood N."/>
            <person name="Shommy N.S."/>
        </authorList>
    </citation>
    <scope>NUCLEOTIDE SEQUENCE [LARGE SCALE GENOMIC DNA]</scope>
    <source>
        <strain evidence="3">cv. O-4</strain>
    </source>
</reference>
<organism evidence="2 3">
    <name type="scientific">Corchorus olitorius</name>
    <dbReference type="NCBI Taxonomy" id="93759"/>
    <lineage>
        <taxon>Eukaryota</taxon>
        <taxon>Viridiplantae</taxon>
        <taxon>Streptophyta</taxon>
        <taxon>Embryophyta</taxon>
        <taxon>Tracheophyta</taxon>
        <taxon>Spermatophyta</taxon>
        <taxon>Magnoliopsida</taxon>
        <taxon>eudicotyledons</taxon>
        <taxon>Gunneridae</taxon>
        <taxon>Pentapetalae</taxon>
        <taxon>rosids</taxon>
        <taxon>malvids</taxon>
        <taxon>Malvales</taxon>
        <taxon>Malvaceae</taxon>
        <taxon>Grewioideae</taxon>
        <taxon>Apeibeae</taxon>
        <taxon>Corchorus</taxon>
    </lineage>
</organism>
<name>A0A1R3KUN8_9ROSI</name>
<proteinExistence type="predicted"/>
<sequence length="122" mass="13257">MTRSSLRNRPVIPLPTVNALQARANRQRRRARIPCVNNLAGSQTRELGNNNAGPNHIYLRSTVTVDGELKSLSSQCFAVRGLSEIISSNFCARKHIMVVDSQEASTSASTIENQSGGFSTLS</sequence>
<dbReference type="EMBL" id="AWUE01011268">
    <property type="protein sequence ID" value="OMP10792.1"/>
    <property type="molecule type" value="Genomic_DNA"/>
</dbReference>
<feature type="region of interest" description="Disordered" evidence="1">
    <location>
        <begin position="102"/>
        <end position="122"/>
    </location>
</feature>
<evidence type="ECO:0000313" key="3">
    <source>
        <dbReference type="Proteomes" id="UP000187203"/>
    </source>
</evidence>
<evidence type="ECO:0000256" key="1">
    <source>
        <dbReference type="SAM" id="MobiDB-lite"/>
    </source>
</evidence>
<protein>
    <submittedName>
        <fullName evidence="2">Uncharacterized protein</fullName>
    </submittedName>
</protein>
<comment type="caution">
    <text evidence="2">The sequence shown here is derived from an EMBL/GenBank/DDBJ whole genome shotgun (WGS) entry which is preliminary data.</text>
</comment>
<keyword evidence="3" id="KW-1185">Reference proteome</keyword>
<evidence type="ECO:0000313" key="2">
    <source>
        <dbReference type="EMBL" id="OMP10792.1"/>
    </source>
</evidence>
<feature type="non-terminal residue" evidence="2">
    <location>
        <position position="122"/>
    </location>
</feature>
<dbReference type="AlphaFoldDB" id="A0A1R3KUN8"/>
<gene>
    <name evidence="2" type="ORF">COLO4_04265</name>
</gene>
<accession>A0A1R3KUN8</accession>
<dbReference type="Proteomes" id="UP000187203">
    <property type="component" value="Unassembled WGS sequence"/>
</dbReference>